<dbReference type="EMBL" id="RKHK01000001">
    <property type="protein sequence ID" value="ROR73365.1"/>
    <property type="molecule type" value="Genomic_DNA"/>
</dbReference>
<evidence type="ECO:0000256" key="1">
    <source>
        <dbReference type="SAM" id="MobiDB-lite"/>
    </source>
</evidence>
<dbReference type="InterPro" id="IPR038764">
    <property type="entry name" value="GNAT_N_AcTrfase_prd"/>
</dbReference>
<dbReference type="SUPFAM" id="SSF55729">
    <property type="entry name" value="Acyl-CoA N-acyltransferases (Nat)"/>
    <property type="match status" value="1"/>
</dbReference>
<keyword evidence="4" id="KW-1185">Reference proteome</keyword>
<evidence type="ECO:0000313" key="3">
    <source>
        <dbReference type="EMBL" id="ROR73365.1"/>
    </source>
</evidence>
<protein>
    <submittedName>
        <fullName evidence="3">Putative GNAT superfamily acetyltransferase</fullName>
    </submittedName>
</protein>
<feature type="domain" description="N-acetyltransferase" evidence="2">
    <location>
        <begin position="30"/>
        <end position="188"/>
    </location>
</feature>
<keyword evidence="3" id="KW-0808">Transferase</keyword>
<dbReference type="PANTHER" id="PTHR41700">
    <property type="entry name" value="GCN5-RELATED N-ACETYLTRANSFERASE"/>
    <property type="match status" value="1"/>
</dbReference>
<dbReference type="AlphaFoldDB" id="A0A3N2BDQ4"/>
<name>A0A3N2BDQ4_9MICO</name>
<dbReference type="Pfam" id="PF00583">
    <property type="entry name" value="Acetyltransf_1"/>
    <property type="match status" value="1"/>
</dbReference>
<dbReference type="PROSITE" id="PS51186">
    <property type="entry name" value="GNAT"/>
    <property type="match status" value="1"/>
</dbReference>
<dbReference type="RefSeq" id="WP_123303797.1">
    <property type="nucleotide sequence ID" value="NZ_RKHK01000001.1"/>
</dbReference>
<dbReference type="GO" id="GO:0016747">
    <property type="term" value="F:acyltransferase activity, transferring groups other than amino-acyl groups"/>
    <property type="evidence" value="ECO:0007669"/>
    <property type="project" value="InterPro"/>
</dbReference>
<organism evidence="3 4">
    <name type="scientific">Bogoriella caseilytica</name>
    <dbReference type="NCBI Taxonomy" id="56055"/>
    <lineage>
        <taxon>Bacteria</taxon>
        <taxon>Bacillati</taxon>
        <taxon>Actinomycetota</taxon>
        <taxon>Actinomycetes</taxon>
        <taxon>Micrococcales</taxon>
        <taxon>Bogoriellaceae</taxon>
        <taxon>Bogoriella</taxon>
    </lineage>
</organism>
<dbReference type="OrthoDB" id="9797990at2"/>
<dbReference type="PANTHER" id="PTHR41700:SF1">
    <property type="entry name" value="N-ACETYLTRANSFERASE DOMAIN-CONTAINING PROTEIN"/>
    <property type="match status" value="1"/>
</dbReference>
<sequence>MHSATAGPFLSTPASGSPRTDTTAVLDGGLEVRSLQRHEEFAALCQLYRKVFGYDGPDDGLNPRLLANLAAHGGTVVGAISTDGALQAFALGWTAVETDPADPHVYHFSQVAGIAPELQGRGIGRVLKNVQAAIALTRGCTRMRWTYNPLITRNAHFNLDVLGARGRWFDRDAIGPGLDRVTVEWDLEPSAGAGDDVLTPAGVAPQTVPALQVGELAQDGQALLLGLPTEPAGPHTEIGTALRGRFAEIFERGYEAVSCRRVSAPEANVAVYRFERPDA</sequence>
<comment type="caution">
    <text evidence="3">The sequence shown here is derived from an EMBL/GenBank/DDBJ whole genome shotgun (WGS) entry which is preliminary data.</text>
</comment>
<gene>
    <name evidence="3" type="ORF">EDD31_1742</name>
</gene>
<dbReference type="Gene3D" id="3.40.630.30">
    <property type="match status" value="1"/>
</dbReference>
<dbReference type="CDD" id="cd04301">
    <property type="entry name" value="NAT_SF"/>
    <property type="match status" value="1"/>
</dbReference>
<proteinExistence type="predicted"/>
<accession>A0A3N2BDQ4</accession>
<feature type="compositionally biased region" description="Polar residues" evidence="1">
    <location>
        <begin position="12"/>
        <end position="21"/>
    </location>
</feature>
<feature type="region of interest" description="Disordered" evidence="1">
    <location>
        <begin position="1"/>
        <end position="21"/>
    </location>
</feature>
<dbReference type="InterPro" id="IPR000182">
    <property type="entry name" value="GNAT_dom"/>
</dbReference>
<dbReference type="InterPro" id="IPR016181">
    <property type="entry name" value="Acyl_CoA_acyltransferase"/>
</dbReference>
<evidence type="ECO:0000313" key="4">
    <source>
        <dbReference type="Proteomes" id="UP000280668"/>
    </source>
</evidence>
<dbReference type="Proteomes" id="UP000280668">
    <property type="component" value="Unassembled WGS sequence"/>
</dbReference>
<evidence type="ECO:0000259" key="2">
    <source>
        <dbReference type="PROSITE" id="PS51186"/>
    </source>
</evidence>
<reference evidence="3 4" key="1">
    <citation type="submission" date="2018-11" db="EMBL/GenBank/DDBJ databases">
        <title>Sequencing the genomes of 1000 actinobacteria strains.</title>
        <authorList>
            <person name="Klenk H.-P."/>
        </authorList>
    </citation>
    <scope>NUCLEOTIDE SEQUENCE [LARGE SCALE GENOMIC DNA]</scope>
    <source>
        <strain evidence="3 4">DSM 11294</strain>
    </source>
</reference>